<dbReference type="OrthoDB" id="711326at2"/>
<dbReference type="InterPro" id="IPR014710">
    <property type="entry name" value="RmlC-like_jellyroll"/>
</dbReference>
<dbReference type="Proteomes" id="UP000286246">
    <property type="component" value="Unassembled WGS sequence"/>
</dbReference>
<proteinExistence type="predicted"/>
<dbReference type="EMBL" id="RAPY01000004">
    <property type="protein sequence ID" value="RKE46849.1"/>
    <property type="molecule type" value="Genomic_DNA"/>
</dbReference>
<comment type="caution">
    <text evidence="1">The sequence shown here is derived from an EMBL/GenBank/DDBJ whole genome shotgun (WGS) entry which is preliminary data.</text>
</comment>
<keyword evidence="2" id="KW-1185">Reference proteome</keyword>
<dbReference type="RefSeq" id="WP_120260701.1">
    <property type="nucleotide sequence ID" value="NZ_RAPY01000004.1"/>
</dbReference>
<dbReference type="SUPFAM" id="SSF51206">
    <property type="entry name" value="cAMP-binding domain-like"/>
    <property type="match status" value="1"/>
</dbReference>
<dbReference type="Gene3D" id="2.60.120.10">
    <property type="entry name" value="Jelly Rolls"/>
    <property type="match status" value="1"/>
</dbReference>
<accession>A0A420AQV8</accession>
<sequence>MDKEPTEKLISTIMQHVSLLPEMQEQLLSHIFIKKIFKDQYLSLHEKDHFYVHSGILKKLDPDTGDIAHFIVEGDFGIFPSEKDTYSFVGLEPCTIVVIRVNDIDSLLSRYRQLITPYRHMIFDWAQQRQRRISLMLLPAGERKAAMLERLGPNYNRIQNKDLASYLKISEGYFSKLQL</sequence>
<evidence type="ECO:0000313" key="2">
    <source>
        <dbReference type="Proteomes" id="UP000286246"/>
    </source>
</evidence>
<dbReference type="AlphaFoldDB" id="A0A420AQV8"/>
<evidence type="ECO:0000313" key="1">
    <source>
        <dbReference type="EMBL" id="RKE46849.1"/>
    </source>
</evidence>
<protein>
    <submittedName>
        <fullName evidence="1">CRP-like cAMP-binding protein</fullName>
    </submittedName>
</protein>
<gene>
    <name evidence="1" type="ORF">DFQ12_4005</name>
</gene>
<reference evidence="1 2" key="1">
    <citation type="submission" date="2018-09" db="EMBL/GenBank/DDBJ databases">
        <title>Genomic Encyclopedia of Type Strains, Phase III (KMG-III): the genomes of soil and plant-associated and newly described type strains.</title>
        <authorList>
            <person name="Whitman W."/>
        </authorList>
    </citation>
    <scope>NUCLEOTIDE SEQUENCE [LARGE SCALE GENOMIC DNA]</scope>
    <source>
        <strain evidence="1 2">CECT 7938</strain>
    </source>
</reference>
<dbReference type="InterPro" id="IPR018490">
    <property type="entry name" value="cNMP-bd_dom_sf"/>
</dbReference>
<organism evidence="1 2">
    <name type="scientific">Sphingobacterium detergens</name>
    <dbReference type="NCBI Taxonomy" id="1145106"/>
    <lineage>
        <taxon>Bacteria</taxon>
        <taxon>Pseudomonadati</taxon>
        <taxon>Bacteroidota</taxon>
        <taxon>Sphingobacteriia</taxon>
        <taxon>Sphingobacteriales</taxon>
        <taxon>Sphingobacteriaceae</taxon>
        <taxon>Sphingobacterium</taxon>
    </lineage>
</organism>
<name>A0A420AQV8_SPHD1</name>